<evidence type="ECO:0000256" key="1">
    <source>
        <dbReference type="ARBA" id="ARBA00008791"/>
    </source>
</evidence>
<accession>A0A5C8NF10</accession>
<dbReference type="PANTHER" id="PTHR46268:SF6">
    <property type="entry name" value="UNIVERSAL STRESS PROTEIN UP12"/>
    <property type="match status" value="1"/>
</dbReference>
<keyword evidence="4" id="KW-1185">Reference proteome</keyword>
<gene>
    <name evidence="3" type="ORF">FHP06_14055</name>
</gene>
<organism evidence="3 4">
    <name type="scientific">Aeromicrobium terrae</name>
    <dbReference type="NCBI Taxonomy" id="2498846"/>
    <lineage>
        <taxon>Bacteria</taxon>
        <taxon>Bacillati</taxon>
        <taxon>Actinomycetota</taxon>
        <taxon>Actinomycetes</taxon>
        <taxon>Propionibacteriales</taxon>
        <taxon>Nocardioidaceae</taxon>
        <taxon>Aeromicrobium</taxon>
    </lineage>
</organism>
<proteinExistence type="inferred from homology"/>
<evidence type="ECO:0000313" key="4">
    <source>
        <dbReference type="Proteomes" id="UP000321571"/>
    </source>
</evidence>
<dbReference type="EMBL" id="VDUX01000007">
    <property type="protein sequence ID" value="TXL57493.1"/>
    <property type="molecule type" value="Genomic_DNA"/>
</dbReference>
<name>A0A5C8NF10_9ACTN</name>
<dbReference type="Pfam" id="PF00582">
    <property type="entry name" value="Usp"/>
    <property type="match status" value="1"/>
</dbReference>
<dbReference type="CDD" id="cd00293">
    <property type="entry name" value="USP-like"/>
    <property type="match status" value="1"/>
</dbReference>
<reference evidence="3 4" key="1">
    <citation type="submission" date="2019-06" db="EMBL/GenBank/DDBJ databases">
        <title>Aeromicrobium sp. nov., isolated from a maize field.</title>
        <authorList>
            <person name="Lin S.-Y."/>
            <person name="Tsai C.-F."/>
            <person name="Young C.-C."/>
        </authorList>
    </citation>
    <scope>NUCLEOTIDE SEQUENCE [LARGE SCALE GENOMIC DNA]</scope>
    <source>
        <strain evidence="3 4">CC-CFT486</strain>
    </source>
</reference>
<comment type="caution">
    <text evidence="3">The sequence shown here is derived from an EMBL/GenBank/DDBJ whole genome shotgun (WGS) entry which is preliminary data.</text>
</comment>
<dbReference type="SUPFAM" id="SSF52402">
    <property type="entry name" value="Adenine nucleotide alpha hydrolases-like"/>
    <property type="match status" value="2"/>
</dbReference>
<comment type="similarity">
    <text evidence="1">Belongs to the universal stress protein A family.</text>
</comment>
<evidence type="ECO:0000259" key="2">
    <source>
        <dbReference type="Pfam" id="PF00582"/>
    </source>
</evidence>
<dbReference type="InterPro" id="IPR006016">
    <property type="entry name" value="UspA"/>
</dbReference>
<dbReference type="AlphaFoldDB" id="A0A5C8NF10"/>
<dbReference type="PANTHER" id="PTHR46268">
    <property type="entry name" value="STRESS RESPONSE PROTEIN NHAX"/>
    <property type="match status" value="1"/>
</dbReference>
<feature type="domain" description="UspA" evidence="2">
    <location>
        <begin position="9"/>
        <end position="144"/>
    </location>
</feature>
<sequence length="294" mass="30719">MSTRDTTGPVLVAVEADQPAVVTFAAQEAIRRGVPLIVLHAYGTADVVAGVVPSQALIAAAAEDAKNVLSDAESVVTRLSERPSTHYVAELGSAVEVIDAFVNDVQPQLLVLGTDDVSWFERAFGGAVARHLALHAACPVVVVPPVHDLSTLYGGVCVAIESDHTAAGPLRFAFETAAARHATLLVLHVVPEGLDTAETESGRRGLAEVLAGWRSEFPDVVVATRVAADDYVVASLADLSERSELMVVGRPRHADLFGRGVAYRLTTVAQCPLVVVDPAYGTTHAGAAGVRSAH</sequence>
<evidence type="ECO:0000313" key="3">
    <source>
        <dbReference type="EMBL" id="TXL57493.1"/>
    </source>
</evidence>
<dbReference type="RefSeq" id="WP_147687426.1">
    <property type="nucleotide sequence ID" value="NZ_VDUX01000007.1"/>
</dbReference>
<dbReference type="Proteomes" id="UP000321571">
    <property type="component" value="Unassembled WGS sequence"/>
</dbReference>
<dbReference type="OrthoDB" id="5143389at2"/>
<protein>
    <recommendedName>
        <fullName evidence="2">UspA domain-containing protein</fullName>
    </recommendedName>
</protein>
<dbReference type="InterPro" id="IPR014729">
    <property type="entry name" value="Rossmann-like_a/b/a_fold"/>
</dbReference>
<dbReference type="Gene3D" id="3.40.50.620">
    <property type="entry name" value="HUPs"/>
    <property type="match status" value="2"/>
</dbReference>